<accession>A0A368GF60</accession>
<protein>
    <submittedName>
        <fullName evidence="1">Uncharacterized protein</fullName>
    </submittedName>
</protein>
<reference evidence="1 2" key="1">
    <citation type="submission" date="2014-10" db="EMBL/GenBank/DDBJ databases">
        <title>Draft genome of the hookworm Ancylostoma caninum.</title>
        <authorList>
            <person name="Mitreva M."/>
        </authorList>
    </citation>
    <scope>NUCLEOTIDE SEQUENCE [LARGE SCALE GENOMIC DNA]</scope>
    <source>
        <strain evidence="1 2">Baltimore</strain>
    </source>
</reference>
<dbReference type="EMBL" id="JOJR01000172">
    <property type="protein sequence ID" value="RCN43023.1"/>
    <property type="molecule type" value="Genomic_DNA"/>
</dbReference>
<gene>
    <name evidence="1" type="ORF">ANCCAN_10983</name>
</gene>
<evidence type="ECO:0000313" key="2">
    <source>
        <dbReference type="Proteomes" id="UP000252519"/>
    </source>
</evidence>
<evidence type="ECO:0000313" key="1">
    <source>
        <dbReference type="EMBL" id="RCN43023.1"/>
    </source>
</evidence>
<dbReference type="Proteomes" id="UP000252519">
    <property type="component" value="Unassembled WGS sequence"/>
</dbReference>
<keyword evidence="2" id="KW-1185">Reference proteome</keyword>
<proteinExistence type="predicted"/>
<comment type="caution">
    <text evidence="1">The sequence shown here is derived from an EMBL/GenBank/DDBJ whole genome shotgun (WGS) entry which is preliminary data.</text>
</comment>
<sequence length="60" mass="6986">MVDLTLSGPPQPPACRNGTISGYARRLIFFFFNLINNFKLEWGEPQYVSLEGFYKLKRED</sequence>
<dbReference type="AlphaFoldDB" id="A0A368GF60"/>
<organism evidence="1 2">
    <name type="scientific">Ancylostoma caninum</name>
    <name type="common">Dog hookworm</name>
    <dbReference type="NCBI Taxonomy" id="29170"/>
    <lineage>
        <taxon>Eukaryota</taxon>
        <taxon>Metazoa</taxon>
        <taxon>Ecdysozoa</taxon>
        <taxon>Nematoda</taxon>
        <taxon>Chromadorea</taxon>
        <taxon>Rhabditida</taxon>
        <taxon>Rhabditina</taxon>
        <taxon>Rhabditomorpha</taxon>
        <taxon>Strongyloidea</taxon>
        <taxon>Ancylostomatidae</taxon>
        <taxon>Ancylostomatinae</taxon>
        <taxon>Ancylostoma</taxon>
    </lineage>
</organism>
<name>A0A368GF60_ANCCA</name>